<proteinExistence type="predicted"/>
<protein>
    <submittedName>
        <fullName evidence="2">Uncharacterized protein</fullName>
    </submittedName>
</protein>
<evidence type="ECO:0000313" key="2">
    <source>
        <dbReference type="EMBL" id="KKW21564.1"/>
    </source>
</evidence>
<feature type="compositionally biased region" description="Basic and acidic residues" evidence="1">
    <location>
        <begin position="1"/>
        <end position="21"/>
    </location>
</feature>
<dbReference type="EMBL" id="LCQQ01000003">
    <property type="protein sequence ID" value="KKW21564.1"/>
    <property type="molecule type" value="Genomic_DNA"/>
</dbReference>
<name>A0A0G1ZQ16_9BACT</name>
<organism evidence="2 3">
    <name type="scientific">Candidatus Adlerbacteria bacterium GW2011_GWC1_50_9</name>
    <dbReference type="NCBI Taxonomy" id="1618608"/>
    <lineage>
        <taxon>Bacteria</taxon>
        <taxon>Candidatus Adleribacteriota</taxon>
    </lineage>
</organism>
<comment type="caution">
    <text evidence="2">The sequence shown here is derived from an EMBL/GenBank/DDBJ whole genome shotgun (WGS) entry which is preliminary data.</text>
</comment>
<reference evidence="2 3" key="1">
    <citation type="journal article" date="2015" name="Nature">
        <title>rRNA introns, odd ribosomes, and small enigmatic genomes across a large radiation of phyla.</title>
        <authorList>
            <person name="Brown C.T."/>
            <person name="Hug L.A."/>
            <person name="Thomas B.C."/>
            <person name="Sharon I."/>
            <person name="Castelle C.J."/>
            <person name="Singh A."/>
            <person name="Wilkins M.J."/>
            <person name="Williams K.H."/>
            <person name="Banfield J.F."/>
        </authorList>
    </citation>
    <scope>NUCLEOTIDE SEQUENCE [LARGE SCALE GENOMIC DNA]</scope>
</reference>
<evidence type="ECO:0000313" key="3">
    <source>
        <dbReference type="Proteomes" id="UP000034201"/>
    </source>
</evidence>
<sequence>MIRMPKHEKPKVFPDIPRFDEEPPLEGPPQSAEESVFLSTPHLARAADLNIQFQQAKSTERRKLIDSLAEEITQTPHDVPAIFDALEILREIKSYKTEDFTENLERGIDRVRFKEFPPTPENLEGWLTIAAESKLYKPVAEKILGRMIGRCTDRKSVMEFLYQLALGGFRSANQDVVRVTGEIFGGKKFLTPETAQYRNIAAAFFDTDDETLRRVIEIQHTLNFLTQYRNHDILPFWRREDTVPEDKRISQSIRELRNENPQRFNALMNYYTRRDQHGTLSETPAEVTLPFPLSLLAEHGPLFQWITEQLRIEGLVSTREGRQGVILTLPFREVIQEAKIHSPIELARFIRDRLRTVELGRNEGILEHQGYWQTLAHMVPEASNEDHILRQLAEINEGIRRDIRDNTTHLLSPRGDLIEITDPLLREWGFQSILFEMDARNRRDTIVTIDVERYQYRALLDEYFSLRTTETRQGITLSQRGNFILNVMLSHLREIRCTENVDEVSGGEQGEGEEHLFFSRRAHLRRLPENHNPTPEQIRRALTTYDIDLIRINREARLRGEHRKRTFVFETEISALAGRGPIRSRAPDAMRELTELLSSYQPQTSPENE</sequence>
<dbReference type="Proteomes" id="UP000034201">
    <property type="component" value="Unassembled WGS sequence"/>
</dbReference>
<accession>A0A0G1ZQ16</accession>
<gene>
    <name evidence="2" type="ORF">UY61_C0003G0004</name>
</gene>
<dbReference type="AlphaFoldDB" id="A0A0G1ZQ16"/>
<evidence type="ECO:0000256" key="1">
    <source>
        <dbReference type="SAM" id="MobiDB-lite"/>
    </source>
</evidence>
<feature type="region of interest" description="Disordered" evidence="1">
    <location>
        <begin position="1"/>
        <end position="32"/>
    </location>
</feature>